<reference evidence="2" key="1">
    <citation type="submission" date="2013-11" db="EMBL/GenBank/DDBJ databases">
        <title>The Genome Sequence of Phytophthora parasitica CJ05E6.</title>
        <authorList>
            <consortium name="The Broad Institute Genomics Platform"/>
            <person name="Russ C."/>
            <person name="Tyler B."/>
            <person name="Panabieres F."/>
            <person name="Shan W."/>
            <person name="Tripathy S."/>
            <person name="Grunwald N."/>
            <person name="Machado M."/>
            <person name="Johnson C.S."/>
            <person name="Arredondo F."/>
            <person name="Hong C."/>
            <person name="Coffey M."/>
            <person name="Young S.K."/>
            <person name="Zeng Q."/>
            <person name="Gargeya S."/>
            <person name="Fitzgerald M."/>
            <person name="Abouelleil A."/>
            <person name="Alvarado L."/>
            <person name="Chapman S.B."/>
            <person name="Gainer-Dewar J."/>
            <person name="Goldberg J."/>
            <person name="Griggs A."/>
            <person name="Gujja S."/>
            <person name="Hansen M."/>
            <person name="Howarth C."/>
            <person name="Imamovic A."/>
            <person name="Ireland A."/>
            <person name="Larimer J."/>
            <person name="McCowan C."/>
            <person name="Murphy C."/>
            <person name="Pearson M."/>
            <person name="Poon T.W."/>
            <person name="Priest M."/>
            <person name="Roberts A."/>
            <person name="Saif S."/>
            <person name="Shea T."/>
            <person name="Sykes S."/>
            <person name="Wortman J."/>
            <person name="Nusbaum C."/>
            <person name="Birren B."/>
        </authorList>
    </citation>
    <scope>NUCLEOTIDE SEQUENCE [LARGE SCALE GENOMIC DNA]</scope>
    <source>
        <strain evidence="2">CJ05E6</strain>
    </source>
</reference>
<evidence type="ECO:0000256" key="1">
    <source>
        <dbReference type="SAM" id="MobiDB-lite"/>
    </source>
</evidence>
<evidence type="ECO:0000313" key="2">
    <source>
        <dbReference type="EMBL" id="ETL25584.1"/>
    </source>
</evidence>
<accession>W2HUD2</accession>
<dbReference type="AlphaFoldDB" id="W2HUD2"/>
<dbReference type="EMBL" id="KI676461">
    <property type="protein sequence ID" value="ETL25584.1"/>
    <property type="molecule type" value="Genomic_DNA"/>
</dbReference>
<feature type="region of interest" description="Disordered" evidence="1">
    <location>
        <begin position="1"/>
        <end position="25"/>
    </location>
</feature>
<sequence length="232" mass="25035">MEPRCSTPPAHSSSVPDSTPDEQPVEDSVQLMLIADAAMGLTTGSLVSAPSSFFKRKPIKLSDSEGLQRAMPFNAQSGPMGATLHEASAYTQSKPSIMLAPLLSGVGSTESPILESSIASMQIEPSTNATVPTKYQLKPPPEEEYSSEADASAAIHAWTARHGCNVTKKQLERNTNGDVIYRLFACDQWGKPKNTRSLRDQDRVRANRRSCRFGCPMRIKIVAVDGTNSTGP</sequence>
<proteinExistence type="predicted"/>
<gene>
    <name evidence="2" type="ORF">L916_20584</name>
</gene>
<evidence type="ECO:0008006" key="3">
    <source>
        <dbReference type="Google" id="ProtNLM"/>
    </source>
</evidence>
<dbReference type="VEuPathDB" id="FungiDB:PPTG_22995"/>
<dbReference type="Proteomes" id="UP000053864">
    <property type="component" value="Unassembled WGS sequence"/>
</dbReference>
<protein>
    <recommendedName>
        <fullName evidence="3">FAR1 domain-containing protein</fullName>
    </recommendedName>
</protein>
<organism evidence="2">
    <name type="scientific">Phytophthora nicotianae</name>
    <name type="common">Potato buckeye rot agent</name>
    <name type="synonym">Phytophthora parasitica</name>
    <dbReference type="NCBI Taxonomy" id="4792"/>
    <lineage>
        <taxon>Eukaryota</taxon>
        <taxon>Sar</taxon>
        <taxon>Stramenopiles</taxon>
        <taxon>Oomycota</taxon>
        <taxon>Peronosporomycetes</taxon>
        <taxon>Peronosporales</taxon>
        <taxon>Peronosporaceae</taxon>
        <taxon>Phytophthora</taxon>
    </lineage>
</organism>
<name>W2HUD2_PHYNI</name>